<evidence type="ECO:0000313" key="1">
    <source>
        <dbReference type="EMBL" id="KPM05532.1"/>
    </source>
</evidence>
<evidence type="ECO:0000313" key="2">
    <source>
        <dbReference type="Proteomes" id="UP000616769"/>
    </source>
</evidence>
<name>A0A132A3F6_SARSC</name>
<reference evidence="1 2" key="1">
    <citation type="journal article" date="2015" name="Parasit. Vectors">
        <title>Draft genome of the scabies mite.</title>
        <authorList>
            <person name="Rider S.D.Jr."/>
            <person name="Morgan M.S."/>
            <person name="Arlian L.G."/>
        </authorList>
    </citation>
    <scope>NUCLEOTIDE SEQUENCE [LARGE SCALE GENOMIC DNA]</scope>
    <source>
        <strain evidence="1">Arlian Lab</strain>
    </source>
</reference>
<dbReference type="EMBL" id="JXLN01010345">
    <property type="protein sequence ID" value="KPM05532.1"/>
    <property type="molecule type" value="Genomic_DNA"/>
</dbReference>
<accession>A0A132A3F6</accession>
<sequence>MKYCGECGPFFMICLQNYFYQIQLSVLVSIDVNYHLHISLSIIGVQFVLPVFVKHEIESHHQTTPFIKSIFDRGRP</sequence>
<proteinExistence type="predicted"/>
<gene>
    <name evidence="1" type="ORF">QR98_0039970</name>
</gene>
<comment type="caution">
    <text evidence="1">The sequence shown here is derived from an EMBL/GenBank/DDBJ whole genome shotgun (WGS) entry which is preliminary data.</text>
</comment>
<dbReference type="AlphaFoldDB" id="A0A132A3F6"/>
<dbReference type="Proteomes" id="UP000616769">
    <property type="component" value="Unassembled WGS sequence"/>
</dbReference>
<protein>
    <submittedName>
        <fullName evidence="1">Uncharacterized protein</fullName>
    </submittedName>
</protein>
<organism evidence="1 2">
    <name type="scientific">Sarcoptes scabiei</name>
    <name type="common">Itch mite</name>
    <name type="synonym">Acarus scabiei</name>
    <dbReference type="NCBI Taxonomy" id="52283"/>
    <lineage>
        <taxon>Eukaryota</taxon>
        <taxon>Metazoa</taxon>
        <taxon>Ecdysozoa</taxon>
        <taxon>Arthropoda</taxon>
        <taxon>Chelicerata</taxon>
        <taxon>Arachnida</taxon>
        <taxon>Acari</taxon>
        <taxon>Acariformes</taxon>
        <taxon>Sarcoptiformes</taxon>
        <taxon>Astigmata</taxon>
        <taxon>Psoroptidia</taxon>
        <taxon>Sarcoptoidea</taxon>
        <taxon>Sarcoptidae</taxon>
        <taxon>Sarcoptinae</taxon>
        <taxon>Sarcoptes</taxon>
    </lineage>
</organism>
<dbReference type="VEuPathDB" id="VectorBase:SSCA009418"/>